<dbReference type="Proteomes" id="UP001595912">
    <property type="component" value="Unassembled WGS sequence"/>
</dbReference>
<keyword evidence="1" id="KW-0472">Membrane</keyword>
<feature type="transmembrane region" description="Helical" evidence="1">
    <location>
        <begin position="123"/>
        <end position="143"/>
    </location>
</feature>
<feature type="transmembrane region" description="Helical" evidence="1">
    <location>
        <begin position="24"/>
        <end position="46"/>
    </location>
</feature>
<sequence length="194" mass="20489">MIAVVNAWLGVASAGYPLRAEATVFVAVFGVPALVAAVAAWASRAWWDGGPVFHIGRLPIVIAAGVMLWTASALLAALLAQVSSGHTITGPVLVSFGPLWLLLCVVNLVIGVRVAGYGVLEELLTLLVNAAGPITVAVAVWRLRAAPSSTGRLTRITQNRSVASWQHRCFTFGQYGAPDRQAPLHYALARSRQT</sequence>
<evidence type="ECO:0000313" key="2">
    <source>
        <dbReference type="EMBL" id="MFC5006785.1"/>
    </source>
</evidence>
<reference evidence="3" key="1">
    <citation type="journal article" date="2019" name="Int. J. Syst. Evol. Microbiol.">
        <title>The Global Catalogue of Microorganisms (GCM) 10K type strain sequencing project: providing services to taxonomists for standard genome sequencing and annotation.</title>
        <authorList>
            <consortium name="The Broad Institute Genomics Platform"/>
            <consortium name="The Broad Institute Genome Sequencing Center for Infectious Disease"/>
            <person name="Wu L."/>
            <person name="Ma J."/>
        </authorList>
    </citation>
    <scope>NUCLEOTIDE SEQUENCE [LARGE SCALE GENOMIC DNA]</scope>
    <source>
        <strain evidence="3">CGMCC 4.7152</strain>
    </source>
</reference>
<protein>
    <recommendedName>
        <fullName evidence="4">Integral membrane protein</fullName>
    </recommendedName>
</protein>
<evidence type="ECO:0008006" key="4">
    <source>
        <dbReference type="Google" id="ProtNLM"/>
    </source>
</evidence>
<feature type="transmembrane region" description="Helical" evidence="1">
    <location>
        <begin position="58"/>
        <end position="80"/>
    </location>
</feature>
<keyword evidence="3" id="KW-1185">Reference proteome</keyword>
<feature type="transmembrane region" description="Helical" evidence="1">
    <location>
        <begin position="92"/>
        <end position="111"/>
    </location>
</feature>
<proteinExistence type="predicted"/>
<comment type="caution">
    <text evidence="2">The sequence shown here is derived from an EMBL/GenBank/DDBJ whole genome shotgun (WGS) entry which is preliminary data.</text>
</comment>
<keyword evidence="1" id="KW-1133">Transmembrane helix</keyword>
<gene>
    <name evidence="2" type="ORF">ACFPIJ_54380</name>
</gene>
<accession>A0ABV9WFL8</accession>
<evidence type="ECO:0000256" key="1">
    <source>
        <dbReference type="SAM" id="Phobius"/>
    </source>
</evidence>
<dbReference type="EMBL" id="JBHSIU010000109">
    <property type="protein sequence ID" value="MFC5006785.1"/>
    <property type="molecule type" value="Genomic_DNA"/>
</dbReference>
<name>A0ABV9WFL8_9ACTN</name>
<organism evidence="2 3">
    <name type="scientific">Dactylosporangium cerinum</name>
    <dbReference type="NCBI Taxonomy" id="1434730"/>
    <lineage>
        <taxon>Bacteria</taxon>
        <taxon>Bacillati</taxon>
        <taxon>Actinomycetota</taxon>
        <taxon>Actinomycetes</taxon>
        <taxon>Micromonosporales</taxon>
        <taxon>Micromonosporaceae</taxon>
        <taxon>Dactylosporangium</taxon>
    </lineage>
</organism>
<keyword evidence="1" id="KW-0812">Transmembrane</keyword>
<dbReference type="RefSeq" id="WP_380127454.1">
    <property type="nucleotide sequence ID" value="NZ_JBHSIU010000109.1"/>
</dbReference>
<evidence type="ECO:0000313" key="3">
    <source>
        <dbReference type="Proteomes" id="UP001595912"/>
    </source>
</evidence>